<gene>
    <name evidence="1" type="ORF">X943_002359</name>
</gene>
<dbReference type="EMBL" id="JAHBMH010000073">
    <property type="protein sequence ID" value="KAK1933139.1"/>
    <property type="molecule type" value="Genomic_DNA"/>
</dbReference>
<protein>
    <submittedName>
        <fullName evidence="1">Uncharacterized protein</fullName>
    </submittedName>
</protein>
<name>A0AAD9G765_BABDI</name>
<accession>A0AAD9G765</accession>
<evidence type="ECO:0000313" key="2">
    <source>
        <dbReference type="Proteomes" id="UP001195914"/>
    </source>
</evidence>
<reference evidence="1" key="2">
    <citation type="submission" date="2021-05" db="EMBL/GenBank/DDBJ databases">
        <authorList>
            <person name="Pain A."/>
        </authorList>
    </citation>
    <scope>NUCLEOTIDE SEQUENCE</scope>
    <source>
        <strain evidence="1">1802A</strain>
    </source>
</reference>
<comment type="caution">
    <text evidence="1">The sequence shown here is derived from an EMBL/GenBank/DDBJ whole genome shotgun (WGS) entry which is preliminary data.</text>
</comment>
<organism evidence="1 2">
    <name type="scientific">Babesia divergens</name>
    <dbReference type="NCBI Taxonomy" id="32595"/>
    <lineage>
        <taxon>Eukaryota</taxon>
        <taxon>Sar</taxon>
        <taxon>Alveolata</taxon>
        <taxon>Apicomplexa</taxon>
        <taxon>Aconoidasida</taxon>
        <taxon>Piroplasmida</taxon>
        <taxon>Babesiidae</taxon>
        <taxon>Babesia</taxon>
    </lineage>
</organism>
<sequence>MNHDNRFNILSADFDPSLLLNESYNVPLDPVSDRFYSSLLGVISDEKLRASIQELHLRKTVVGRLSHAVYLLPWRSQPSCMLEDYSPEKSSTSASGKHGIDLKSSLQGFVRRAKGEGNTARDLLHFRLTGYAAVKNVSYDFLREAYESHRAVIVCLHSSPRCKALRYQGYILLFDRSCNLLLSKVRIDGRHHAPFMYIRYACQFSNYNVFSYKSIRSVSYG</sequence>
<reference evidence="1" key="1">
    <citation type="journal article" date="2014" name="Nucleic Acids Res.">
        <title>The evolutionary dynamics of variant antigen genes in Babesia reveal a history of genomic innovation underlying host-parasite interaction.</title>
        <authorList>
            <person name="Jackson A.P."/>
            <person name="Otto T.D."/>
            <person name="Darby A."/>
            <person name="Ramaprasad A."/>
            <person name="Xia D."/>
            <person name="Echaide I.E."/>
            <person name="Farber M."/>
            <person name="Gahlot S."/>
            <person name="Gamble J."/>
            <person name="Gupta D."/>
            <person name="Gupta Y."/>
            <person name="Jackson L."/>
            <person name="Malandrin L."/>
            <person name="Malas T.B."/>
            <person name="Moussa E."/>
            <person name="Nair M."/>
            <person name="Reid A.J."/>
            <person name="Sanders M."/>
            <person name="Sharma J."/>
            <person name="Tracey A."/>
            <person name="Quail M.A."/>
            <person name="Weir W."/>
            <person name="Wastling J.M."/>
            <person name="Hall N."/>
            <person name="Willadsen P."/>
            <person name="Lingelbach K."/>
            <person name="Shiels B."/>
            <person name="Tait A."/>
            <person name="Berriman M."/>
            <person name="Allred D.R."/>
            <person name="Pain A."/>
        </authorList>
    </citation>
    <scope>NUCLEOTIDE SEQUENCE</scope>
    <source>
        <strain evidence="1">1802A</strain>
    </source>
</reference>
<dbReference type="AlphaFoldDB" id="A0AAD9G765"/>
<proteinExistence type="predicted"/>
<evidence type="ECO:0000313" key="1">
    <source>
        <dbReference type="EMBL" id="KAK1933139.1"/>
    </source>
</evidence>
<keyword evidence="2" id="KW-1185">Reference proteome</keyword>
<dbReference type="Proteomes" id="UP001195914">
    <property type="component" value="Unassembled WGS sequence"/>
</dbReference>